<keyword evidence="2" id="KW-0238">DNA-binding</keyword>
<gene>
    <name evidence="7" type="ORF">BH720_14060</name>
</gene>
<dbReference type="EMBL" id="MJGC01000066">
    <property type="protein sequence ID" value="OEJ74352.1"/>
    <property type="molecule type" value="Genomic_DNA"/>
</dbReference>
<evidence type="ECO:0000256" key="3">
    <source>
        <dbReference type="ARBA" id="ARBA00023163"/>
    </source>
</evidence>
<organism evidence="7">
    <name type="scientific">Desertifilum tharense IPPAS B-1220</name>
    <dbReference type="NCBI Taxonomy" id="1781255"/>
    <lineage>
        <taxon>Bacteria</taxon>
        <taxon>Bacillati</taxon>
        <taxon>Cyanobacteriota</taxon>
        <taxon>Cyanophyceae</taxon>
        <taxon>Desertifilales</taxon>
        <taxon>Desertifilaceae</taxon>
        <taxon>Desertifilum</taxon>
    </lineage>
</organism>
<comment type="caution">
    <text evidence="7">The sequence shown here is derived from an EMBL/GenBank/DDBJ whole genome shotgun (WGS) entry which is preliminary data.</text>
</comment>
<dbReference type="PANTHER" id="PTHR44688">
    <property type="entry name" value="DNA-BINDING TRANSCRIPTIONAL ACTIVATOR DEVR_DOSR"/>
    <property type="match status" value="1"/>
</dbReference>
<dbReference type="Gene3D" id="3.40.50.2300">
    <property type="match status" value="1"/>
</dbReference>
<evidence type="ECO:0000259" key="5">
    <source>
        <dbReference type="PROSITE" id="PS50043"/>
    </source>
</evidence>
<keyword evidence="3" id="KW-0804">Transcription</keyword>
<evidence type="ECO:0000259" key="6">
    <source>
        <dbReference type="PROSITE" id="PS50110"/>
    </source>
</evidence>
<dbReference type="PANTHER" id="PTHR44688:SF16">
    <property type="entry name" value="DNA-BINDING TRANSCRIPTIONAL ACTIVATOR DEVR_DOSR"/>
    <property type="match status" value="1"/>
</dbReference>
<evidence type="ECO:0000256" key="4">
    <source>
        <dbReference type="PROSITE-ProRule" id="PRU00169"/>
    </source>
</evidence>
<dbReference type="Pfam" id="PF00072">
    <property type="entry name" value="Response_reg"/>
    <property type="match status" value="1"/>
</dbReference>
<evidence type="ECO:0000256" key="2">
    <source>
        <dbReference type="ARBA" id="ARBA00023125"/>
    </source>
</evidence>
<dbReference type="SUPFAM" id="SSF46894">
    <property type="entry name" value="C-terminal effector domain of the bipartite response regulators"/>
    <property type="match status" value="1"/>
</dbReference>
<protein>
    <recommendedName>
        <fullName evidence="8">DNA-binding response regulator</fullName>
    </recommendedName>
</protein>
<sequence length="212" mass="24349">MRRNYLEVLSLLFIDDYPDLMLLAQEYLEQRGKYQVVTATSYEEAFSLLKSYFPSCLVCDINSPITPSYRFLKTLREHPKYRLIPFLLMSDSGDFPELIRGLSLGADGYLKKPFLPQVLLQEVQAAVRQATALPTSVLLEVLGKDSARLTATEKKVVYWIIRGLSNREIAQELYISKRTVDTHVRNILGKTGLQNRTELAHWAYEQGNHYSI</sequence>
<proteinExistence type="predicted"/>
<dbReference type="PROSITE" id="PS00622">
    <property type="entry name" value="HTH_LUXR_1"/>
    <property type="match status" value="1"/>
</dbReference>
<reference evidence="7" key="1">
    <citation type="submission" date="2016-09" db="EMBL/GenBank/DDBJ databases">
        <title>Draft genome of thermotolerant cyanobacterium Desertifilum sp. strain IPPAS B-1220.</title>
        <authorList>
            <person name="Sinetova M.A."/>
            <person name="Bolakhan K."/>
            <person name="Zayadan B.K."/>
            <person name="Mironov K.S."/>
            <person name="Ustinova V."/>
            <person name="Kupriyanova E.V."/>
            <person name="Sidorov R.A."/>
            <person name="Skrypnik A.N."/>
            <person name="Gogoleva N.E."/>
            <person name="Gogolev Y.V."/>
            <person name="Los D.A."/>
        </authorList>
    </citation>
    <scope>NUCLEOTIDE SEQUENCE [LARGE SCALE GENOMIC DNA]</scope>
    <source>
        <strain evidence="7">IPPAS B-1220</strain>
    </source>
</reference>
<dbReference type="InterPro" id="IPR000792">
    <property type="entry name" value="Tscrpt_reg_LuxR_C"/>
</dbReference>
<dbReference type="SUPFAM" id="SSF52172">
    <property type="entry name" value="CheY-like"/>
    <property type="match status" value="1"/>
</dbReference>
<dbReference type="InterPro" id="IPR036388">
    <property type="entry name" value="WH-like_DNA-bd_sf"/>
</dbReference>
<dbReference type="STRING" id="1781255.BH720_14060"/>
<dbReference type="PROSITE" id="PS50043">
    <property type="entry name" value="HTH_LUXR_2"/>
    <property type="match status" value="1"/>
</dbReference>
<dbReference type="Gene3D" id="1.10.10.10">
    <property type="entry name" value="Winged helix-like DNA-binding domain superfamily/Winged helix DNA-binding domain"/>
    <property type="match status" value="1"/>
</dbReference>
<dbReference type="GO" id="GO:0000160">
    <property type="term" value="P:phosphorelay signal transduction system"/>
    <property type="evidence" value="ECO:0007669"/>
    <property type="project" value="InterPro"/>
</dbReference>
<dbReference type="SMART" id="SM00421">
    <property type="entry name" value="HTH_LUXR"/>
    <property type="match status" value="1"/>
</dbReference>
<evidence type="ECO:0008006" key="8">
    <source>
        <dbReference type="Google" id="ProtNLM"/>
    </source>
</evidence>
<evidence type="ECO:0000256" key="1">
    <source>
        <dbReference type="ARBA" id="ARBA00023015"/>
    </source>
</evidence>
<dbReference type="CDD" id="cd06170">
    <property type="entry name" value="LuxR_C_like"/>
    <property type="match status" value="1"/>
</dbReference>
<dbReference type="GO" id="GO:0003677">
    <property type="term" value="F:DNA binding"/>
    <property type="evidence" value="ECO:0007669"/>
    <property type="project" value="UniProtKB-KW"/>
</dbReference>
<dbReference type="Pfam" id="PF00196">
    <property type="entry name" value="GerE"/>
    <property type="match status" value="1"/>
</dbReference>
<feature type="domain" description="HTH luxR-type" evidence="5">
    <location>
        <begin position="142"/>
        <end position="207"/>
    </location>
</feature>
<dbReference type="PROSITE" id="PS50110">
    <property type="entry name" value="RESPONSE_REGULATORY"/>
    <property type="match status" value="1"/>
</dbReference>
<evidence type="ECO:0000313" key="7">
    <source>
        <dbReference type="EMBL" id="OEJ74352.1"/>
    </source>
</evidence>
<dbReference type="InterPro" id="IPR001789">
    <property type="entry name" value="Sig_transdc_resp-reg_receiver"/>
</dbReference>
<keyword evidence="1" id="KW-0805">Transcription regulation</keyword>
<dbReference type="GO" id="GO:0006355">
    <property type="term" value="P:regulation of DNA-templated transcription"/>
    <property type="evidence" value="ECO:0007669"/>
    <property type="project" value="InterPro"/>
</dbReference>
<dbReference type="AlphaFoldDB" id="A0A1E5QI55"/>
<name>A0A1E5QI55_9CYAN</name>
<accession>A0A1E5QI55</accession>
<keyword evidence="4" id="KW-0597">Phosphoprotein</keyword>
<dbReference type="InterPro" id="IPR016032">
    <property type="entry name" value="Sig_transdc_resp-reg_C-effctor"/>
</dbReference>
<dbReference type="SMART" id="SM00448">
    <property type="entry name" value="REC"/>
    <property type="match status" value="1"/>
</dbReference>
<dbReference type="InterPro" id="IPR011006">
    <property type="entry name" value="CheY-like_superfamily"/>
</dbReference>
<feature type="modified residue" description="4-aspartylphosphate" evidence="4">
    <location>
        <position position="60"/>
    </location>
</feature>
<feature type="domain" description="Response regulatory" evidence="6">
    <location>
        <begin position="10"/>
        <end position="127"/>
    </location>
</feature>
<dbReference type="PRINTS" id="PR00038">
    <property type="entry name" value="HTHLUXR"/>
</dbReference>